<organism evidence="3">
    <name type="scientific">Trypanosoma congolense (strain IL3000)</name>
    <dbReference type="NCBI Taxonomy" id="1068625"/>
    <lineage>
        <taxon>Eukaryota</taxon>
        <taxon>Discoba</taxon>
        <taxon>Euglenozoa</taxon>
        <taxon>Kinetoplastea</taxon>
        <taxon>Metakinetoplastina</taxon>
        <taxon>Trypanosomatida</taxon>
        <taxon>Trypanosomatidae</taxon>
        <taxon>Trypanosoma</taxon>
        <taxon>Nannomonas</taxon>
    </lineage>
</organism>
<name>G0V384_TRYCI</name>
<evidence type="ECO:0000259" key="2">
    <source>
        <dbReference type="Pfam" id="PF00622"/>
    </source>
</evidence>
<dbReference type="Pfam" id="PF00622">
    <property type="entry name" value="SPRY"/>
    <property type="match status" value="1"/>
</dbReference>
<dbReference type="EMBL" id="HE575324">
    <property type="protein sequence ID" value="CCC96107.1"/>
    <property type="molecule type" value="Genomic_DNA"/>
</dbReference>
<feature type="non-terminal residue" evidence="3">
    <location>
        <position position="2105"/>
    </location>
</feature>
<feature type="region of interest" description="Disordered" evidence="1">
    <location>
        <begin position="167"/>
        <end position="186"/>
    </location>
</feature>
<dbReference type="InterPro" id="IPR044736">
    <property type="entry name" value="Gid1/RanBPM/SPLA_SPRY"/>
</dbReference>
<reference evidence="3" key="1">
    <citation type="journal article" date="2012" name="Proc. Natl. Acad. Sci. U.S.A.">
        <title>Antigenic diversity is generated by distinct evolutionary mechanisms in African trypanosome species.</title>
        <authorList>
            <person name="Jackson A.P."/>
            <person name="Berry A."/>
            <person name="Aslett M."/>
            <person name="Allison H.C."/>
            <person name="Burton P."/>
            <person name="Vavrova-Anderson J."/>
            <person name="Brown R."/>
            <person name="Browne H."/>
            <person name="Corton N."/>
            <person name="Hauser H."/>
            <person name="Gamble J."/>
            <person name="Gilderthorp R."/>
            <person name="Marcello L."/>
            <person name="McQuillan J."/>
            <person name="Otto T.D."/>
            <person name="Quail M.A."/>
            <person name="Sanders M.J."/>
            <person name="van Tonder A."/>
            <person name="Ginger M.L."/>
            <person name="Field M.C."/>
            <person name="Barry J.D."/>
            <person name="Hertz-Fowler C."/>
            <person name="Berriman M."/>
        </authorList>
    </citation>
    <scope>NUCLEOTIDE SEQUENCE</scope>
    <source>
        <strain evidence="3">IL3000</strain>
    </source>
</reference>
<evidence type="ECO:0000313" key="3">
    <source>
        <dbReference type="EMBL" id="CCC96107.1"/>
    </source>
</evidence>
<dbReference type="InterPro" id="IPR003877">
    <property type="entry name" value="SPRY_dom"/>
</dbReference>
<feature type="compositionally biased region" description="Basic and acidic residues" evidence="1">
    <location>
        <begin position="167"/>
        <end position="177"/>
    </location>
</feature>
<feature type="domain" description="SPRY" evidence="2">
    <location>
        <begin position="1669"/>
        <end position="1736"/>
    </location>
</feature>
<evidence type="ECO:0000256" key="1">
    <source>
        <dbReference type="SAM" id="MobiDB-lite"/>
    </source>
</evidence>
<dbReference type="VEuPathDB" id="TriTrypDB:TcIL3000.11.16170"/>
<dbReference type="Gene3D" id="2.60.120.920">
    <property type="match status" value="2"/>
</dbReference>
<accession>G0V384</accession>
<gene>
    <name evidence="3" type="ORF">TCIL3000_11_16170</name>
</gene>
<protein>
    <submittedName>
        <fullName evidence="3">Uncharacterized protein TCIL3000_11_16170</fullName>
    </submittedName>
</protein>
<dbReference type="InterPro" id="IPR043136">
    <property type="entry name" value="B30.2/SPRY_sf"/>
</dbReference>
<proteinExistence type="predicted"/>
<sequence>MYASYSPARSGRAVNSRDFVSTISGATVSLYNEVHVSTSSTASPTTTPSKLNRTEESPLLKGSLYSRVQGETFHGHDDLHVTSLTLAQLYSHAYVPYVQRQQAEALSSSSPPSRPLEFDGETPVSIEDARQYIRDLAVMYRTKLRDPTPCQLYEELVRRAMESGMAEDKAVSGRSEEDLTTDDQPPALWLPKGYGEMVDSSLRCHRVTPSAEVLTHAMSFWLLSIKDVTNPECVIESIKQSKGEVLTLFPSVVMRCLGFVREVLRDDNVSSGRKEALCSLLGFVVAPRRNINEILEYVSILEELYTSSATGMEAAILPHYDDFLGDFAMVASTRSMMVSPVDAYHGYATRLPLVLPEGSYVITFCVSPCGRLMAVATVAYVMLLEVSTGKSLSRTTDADMVKSLWIMQFAPDSSTLILSMSAGRRHVLLSTAMVLIREIRTDSPAIPLVAVDGGIQFLHSPQLPGGGKGSLLLLESRNTVTSTLRCIVSRRVDVFDVCSHFHCDYVGNIIVMEAKETVFAVQVKNGVITISQGTQTCFGVLPSDNSWHFLHCNWERGTWTVSVDAIFVELQGMCAVSPTSVSITCATVLGGAGHISSLAVWGGHGPHADAIKNFSSTRVSDPTADMLLYLPLDEGEGMWVKELVSCEVFTVHEQCALWDDDICCPCVPTAPQRRNSFLPYEQLLTSEVMVSDHQVLLVLPSTHAGGDGIVVQVLRGKECISRVYRCPPNHMETRYFLSRDESLLYTLERHPSTFCVTAISTRAGRERQLNASGIAHTDARQGSAEWVCNEVLKRVCISSMDILRAPKEVHIARIEDLQHIDAALNGATRVANRIKLLSVATVGLVYVERLMFEDINPLSCIVASLNHSCTKILGLFPDSLVRGLAFSLFRVGEGSLLTPMDKVNVLLNVDSGQWGNVVHSCMQKESLLMILSFVIDDEPSKIISIATNLLRRCEMERGDVFCGRKIFHLMWCFSIISVQLLHSRGHGAIISQLIEVYVQHSERVLVSCGWGDSMQQTEVHTAFLPLIISVSVVCPETVTPTIERSLLSLMESAPTGTLKDLFTVSFQTRQSCVVVPAAAGAPYRLVQDYTRATSVTISRETSVFDMRVLVALGSAAEPTTAVLNDESPHVEVPGSSLVVFGVGKVSFTIVGNYTLYVGVAWSVIFREAIFTLLGNTARHLAVFTASPAIPPAGLLHGGLSNEVLLRYGLQLPSRTHDVSPALDILTGVGSGKELMDSLWEDAARVAGASMRPVFAAVLSLLIHAGMDRQLAVRELRSRWFLLEWGNAFQGIEKEAARQSLVSLAEWMVCFCVPRGGGFTLRSLRNAYAKRPLTDDTSSILRSASASDERSPRSQNVVKVYARGRELMDQLRELSMKGVTSSGLEVIMVQRTFAALDAVRGLRLVRVLLEVASSGCDIRMLHIIMDVVWHLYEHNDGRHIAENLNGCGVDLESLARIAFHDVLNQCQRILMARYPRDTCLAAALTTPANDGILAIQLLVVLCCPLDPVDCELFSSGDVESGVFSILQQLEEQMHLPAYGLPLLSPWQIQGEENVSQKSKADQLSLVDFVGGFGHHSIQYLTPNGFSVAIPKVHITVSEIGVVVEKTIVGALVLRADEPWDLTLPVARSINTSSVFYYEVTLRSLCHDFVICLNSFNNSIRRLGDMDYFYGSSGSTHTATFPSFGEGDTIGCGIILATRQVFFTLNGVLVSYAGCVHVGKDRLFPTIHINSKEPVSFVVNFGSAAFAYDLRRLCTTPQLNGNPSLYTMACVTEIALYCLTAHACSLQNAFQPNARLFWVKCCEVVCRGVNKLTSCVAENNTELGGGINCWAEHGGIFAVAEASLLRHIAMVRTIVQTMKAQPLPSPVSTMLLDTVRLLLTSPMSTVQLAAARLIPELVSHVDAGLDPDLVTQVTRTLFHYARVPAAKTEDIPFAPRWWKCDPRVAVIAHAQLACVRPEKQRSIVLGNVLPPTGATSFTVRVCRKGHTLGSSLKGGYYVGVAVASLALPISAVPGRRWKTAKPPVVWALHDTSPQLSHAANPQVMGNEFDRVFGNGELIRVVVHRGTQAVDFYREDVHLSTLFVDIPSDIDLVPFVQLYNDDAFAFIG</sequence>
<dbReference type="CDD" id="cd12885">
    <property type="entry name" value="SPRY_RanBP_like"/>
    <property type="match status" value="1"/>
</dbReference>